<evidence type="ECO:0000313" key="4">
    <source>
        <dbReference type="Proteomes" id="UP000280501"/>
    </source>
</evidence>
<evidence type="ECO:0000256" key="1">
    <source>
        <dbReference type="SAM" id="MobiDB-lite"/>
    </source>
</evidence>
<dbReference type="EMBL" id="RKQZ01000001">
    <property type="protein sequence ID" value="RPF21566.1"/>
    <property type="molecule type" value="Genomic_DNA"/>
</dbReference>
<keyword evidence="2" id="KW-0472">Membrane</keyword>
<feature type="transmembrane region" description="Helical" evidence="2">
    <location>
        <begin position="36"/>
        <end position="58"/>
    </location>
</feature>
<name>A0A3N4YQ06_9MICO</name>
<dbReference type="Proteomes" id="UP000280501">
    <property type="component" value="Unassembled WGS sequence"/>
</dbReference>
<dbReference type="AlphaFoldDB" id="A0A3N4YQ06"/>
<protein>
    <submittedName>
        <fullName evidence="3">Uncharacterized protein</fullName>
    </submittedName>
</protein>
<feature type="region of interest" description="Disordered" evidence="1">
    <location>
        <begin position="1"/>
        <end position="27"/>
    </location>
</feature>
<evidence type="ECO:0000313" key="3">
    <source>
        <dbReference type="EMBL" id="RPF21566.1"/>
    </source>
</evidence>
<reference evidence="3 4" key="1">
    <citation type="submission" date="2018-11" db="EMBL/GenBank/DDBJ databases">
        <title>Sequencing the genomes of 1000 actinobacteria strains.</title>
        <authorList>
            <person name="Klenk H.-P."/>
        </authorList>
    </citation>
    <scope>NUCLEOTIDE SEQUENCE [LARGE SCALE GENOMIC DNA]</scope>
    <source>
        <strain evidence="3 4">DSM 15700</strain>
    </source>
</reference>
<evidence type="ECO:0000256" key="2">
    <source>
        <dbReference type="SAM" id="Phobius"/>
    </source>
</evidence>
<sequence length="68" mass="6900">MSNITIGRGDFTDPGFGSDHGPGDDRYTAPREISGWIPLLASGIALLAIVVGGSVVFGEVVKSALGAL</sequence>
<proteinExistence type="predicted"/>
<keyword evidence="2" id="KW-0812">Transmembrane</keyword>
<dbReference type="RefSeq" id="WP_123814592.1">
    <property type="nucleotide sequence ID" value="NZ_RKQZ01000001.1"/>
</dbReference>
<accession>A0A3N4YQ06</accession>
<keyword evidence="4" id="KW-1185">Reference proteome</keyword>
<comment type="caution">
    <text evidence="3">The sequence shown here is derived from an EMBL/GenBank/DDBJ whole genome shotgun (WGS) entry which is preliminary data.</text>
</comment>
<gene>
    <name evidence="3" type="ORF">EDD34_2197</name>
</gene>
<organism evidence="3 4">
    <name type="scientific">Myceligenerans xiligouense</name>
    <dbReference type="NCBI Taxonomy" id="253184"/>
    <lineage>
        <taxon>Bacteria</taxon>
        <taxon>Bacillati</taxon>
        <taxon>Actinomycetota</taxon>
        <taxon>Actinomycetes</taxon>
        <taxon>Micrococcales</taxon>
        <taxon>Promicromonosporaceae</taxon>
        <taxon>Myceligenerans</taxon>
    </lineage>
</organism>
<keyword evidence="2" id="KW-1133">Transmembrane helix</keyword>